<dbReference type="Proteomes" id="UP000004814">
    <property type="component" value="Unassembled WGS sequence"/>
</dbReference>
<dbReference type="PANTHER" id="PTHR35861">
    <property type="match status" value="1"/>
</dbReference>
<dbReference type="AlphaFoldDB" id="B1T4F4"/>
<proteinExistence type="predicted"/>
<protein>
    <submittedName>
        <fullName evidence="1">Phage tail sheath protein FI-like protein</fullName>
    </submittedName>
</protein>
<reference evidence="1 2" key="1">
    <citation type="submission" date="2008-03" db="EMBL/GenBank/DDBJ databases">
        <title>Sequencing of the draft genome and assembly of Burkholderia ambifaria MEX-5.</title>
        <authorList>
            <consortium name="US DOE Joint Genome Institute (JGI-PGF)"/>
            <person name="Copeland A."/>
            <person name="Lucas S."/>
            <person name="Lapidus A."/>
            <person name="Glavina del Rio T."/>
            <person name="Dalin E."/>
            <person name="Tice H."/>
            <person name="Bruce D."/>
            <person name="Goodwin L."/>
            <person name="Pitluck S."/>
            <person name="Larimer F."/>
            <person name="Land M.L."/>
            <person name="Hauser L."/>
            <person name="Tiedje J."/>
            <person name="Richardson P."/>
        </authorList>
    </citation>
    <scope>NUCLEOTIDE SEQUENCE [LARGE SCALE GENOMIC DNA]</scope>
    <source>
        <strain evidence="1 2">MEX-5</strain>
    </source>
</reference>
<dbReference type="InterPro" id="IPR052042">
    <property type="entry name" value="Tail_sheath_structural"/>
</dbReference>
<dbReference type="Gene3D" id="3.40.50.11780">
    <property type="match status" value="1"/>
</dbReference>
<dbReference type="EMBL" id="ABLK01000071">
    <property type="protein sequence ID" value="EDT41552.1"/>
    <property type="molecule type" value="Genomic_DNA"/>
</dbReference>
<name>B1T4F4_9BURK</name>
<sequence length="363" mass="40685">MTEVLQHEPSLPGISIVPAPPEFQSEWWPTAVPVWVGWYESFDDSKVVWQGVTSWEDYEACEAKGSPRWQGVREAVRLYFLNGGLRGYVMLLPHSELDHDWAQWLKASLGDEHAWGEALCEEYVSVITLPLLSECLESKEGALASGGPTELQPQVTPDEVAQHYVAVWQLVLKVTLARPDWFFVLDAPRDIDVANCCLKRLRATGGLGARGEHASMYGPHLVIDKDGHEALAAPSGAICGVMARVDAAEGIWKAPANEPVLGVLRPAYPEYQLRKWIDSEPFSINVIRSCPGRGVRVWGCRTLASNPDSSYRYVQIRRAATWIEVHLRAICQFAVFEPNELLTWLRLRTACEAWLRRLWEAGG</sequence>
<accession>B1T4F4</accession>
<organism evidence="1 2">
    <name type="scientific">Burkholderia ambifaria MEX-5</name>
    <dbReference type="NCBI Taxonomy" id="396597"/>
    <lineage>
        <taxon>Bacteria</taxon>
        <taxon>Pseudomonadati</taxon>
        <taxon>Pseudomonadota</taxon>
        <taxon>Betaproteobacteria</taxon>
        <taxon>Burkholderiales</taxon>
        <taxon>Burkholderiaceae</taxon>
        <taxon>Burkholderia</taxon>
        <taxon>Burkholderia cepacia complex</taxon>
    </lineage>
</organism>
<gene>
    <name evidence="1" type="ORF">BamMEX5DRAFT_2670</name>
</gene>
<evidence type="ECO:0000313" key="2">
    <source>
        <dbReference type="Proteomes" id="UP000004814"/>
    </source>
</evidence>
<dbReference type="RefSeq" id="WP_006758605.1">
    <property type="nucleotide sequence ID" value="NZ_ABLK01000071.1"/>
</dbReference>
<dbReference type="PANTHER" id="PTHR35861:SF1">
    <property type="entry name" value="PHAGE TAIL SHEATH PROTEIN"/>
    <property type="match status" value="1"/>
</dbReference>
<dbReference type="PATRIC" id="fig|396597.7.peg.5413"/>
<evidence type="ECO:0000313" key="1">
    <source>
        <dbReference type="EMBL" id="EDT41552.1"/>
    </source>
</evidence>
<comment type="caution">
    <text evidence="1">The sequence shown here is derived from an EMBL/GenBank/DDBJ whole genome shotgun (WGS) entry which is preliminary data.</text>
</comment>